<gene>
    <name evidence="1" type="ORF">ACFPOE_21745</name>
</gene>
<organism evidence="1 2">
    <name type="scientific">Caenimonas terrae</name>
    <dbReference type="NCBI Taxonomy" id="696074"/>
    <lineage>
        <taxon>Bacteria</taxon>
        <taxon>Pseudomonadati</taxon>
        <taxon>Pseudomonadota</taxon>
        <taxon>Betaproteobacteria</taxon>
        <taxon>Burkholderiales</taxon>
        <taxon>Comamonadaceae</taxon>
        <taxon>Caenimonas</taxon>
    </lineage>
</organism>
<comment type="caution">
    <text evidence="1">The sequence shown here is derived from an EMBL/GenBank/DDBJ whole genome shotgun (WGS) entry which is preliminary data.</text>
</comment>
<sequence length="165" mass="17948">MDPIAPAATLHSVCGKIAAGKSRLVQALAAQPATIGISEDDWLSRLYPGEILELADYQRCAALLRQAMGPHVQALLRAAVSVVLDFPANTLATRAWARSLADDAAAAHVVHWLDVPDSVCKERLRLRNASGLHPFRTSEAQYDEITRHFVAPGRDEGLRIVRHGD</sequence>
<dbReference type="Gene3D" id="3.40.50.300">
    <property type="entry name" value="P-loop containing nucleotide triphosphate hydrolases"/>
    <property type="match status" value="1"/>
</dbReference>
<dbReference type="RefSeq" id="WP_376852421.1">
    <property type="nucleotide sequence ID" value="NZ_JBHSMF010000010.1"/>
</dbReference>
<reference evidence="2" key="1">
    <citation type="journal article" date="2019" name="Int. J. Syst. Evol. Microbiol.">
        <title>The Global Catalogue of Microorganisms (GCM) 10K type strain sequencing project: providing services to taxonomists for standard genome sequencing and annotation.</title>
        <authorList>
            <consortium name="The Broad Institute Genomics Platform"/>
            <consortium name="The Broad Institute Genome Sequencing Center for Infectious Disease"/>
            <person name="Wu L."/>
            <person name="Ma J."/>
        </authorList>
    </citation>
    <scope>NUCLEOTIDE SEQUENCE [LARGE SCALE GENOMIC DNA]</scope>
    <source>
        <strain evidence="2">CCUG 57401</strain>
    </source>
</reference>
<accession>A0ABW0NID3</accession>
<dbReference type="EMBL" id="JBHSMF010000010">
    <property type="protein sequence ID" value="MFC5500181.1"/>
    <property type="molecule type" value="Genomic_DNA"/>
</dbReference>
<dbReference type="Pfam" id="PF13671">
    <property type="entry name" value="AAA_33"/>
    <property type="match status" value="1"/>
</dbReference>
<name>A0ABW0NID3_9BURK</name>
<evidence type="ECO:0000313" key="1">
    <source>
        <dbReference type="EMBL" id="MFC5500181.1"/>
    </source>
</evidence>
<protein>
    <submittedName>
        <fullName evidence="1">AAA family ATPase</fullName>
    </submittedName>
</protein>
<dbReference type="SUPFAM" id="SSF52540">
    <property type="entry name" value="P-loop containing nucleoside triphosphate hydrolases"/>
    <property type="match status" value="1"/>
</dbReference>
<dbReference type="InterPro" id="IPR027417">
    <property type="entry name" value="P-loop_NTPase"/>
</dbReference>
<proteinExistence type="predicted"/>
<dbReference type="Proteomes" id="UP001596037">
    <property type="component" value="Unassembled WGS sequence"/>
</dbReference>
<keyword evidence="2" id="KW-1185">Reference proteome</keyword>
<evidence type="ECO:0000313" key="2">
    <source>
        <dbReference type="Proteomes" id="UP001596037"/>
    </source>
</evidence>